<dbReference type="AlphaFoldDB" id="A0A939EPA9"/>
<dbReference type="EMBL" id="JAFLNF010000005">
    <property type="protein sequence ID" value="MBO0346048.1"/>
    <property type="molecule type" value="Genomic_DNA"/>
</dbReference>
<comment type="caution">
    <text evidence="2">The sequence shown here is derived from an EMBL/GenBank/DDBJ whole genome shotgun (WGS) entry which is preliminary data.</text>
</comment>
<feature type="domain" description="Bacteriophage phiJL001 Gp84 C-terminal" evidence="1">
    <location>
        <begin position="193"/>
        <end position="274"/>
    </location>
</feature>
<dbReference type="InterPro" id="IPR011928">
    <property type="entry name" value="Phage_phiJL001_Gp84"/>
</dbReference>
<gene>
    <name evidence="2" type="ORF">J0X15_12515</name>
</gene>
<dbReference type="Pfam" id="PF09931">
    <property type="entry name" value="Phage_phiJL001_Gp84_N"/>
    <property type="match status" value="1"/>
</dbReference>
<evidence type="ECO:0000313" key="3">
    <source>
        <dbReference type="Proteomes" id="UP000664779"/>
    </source>
</evidence>
<keyword evidence="3" id="KW-1185">Reference proteome</keyword>
<accession>A0A939EPA9</accession>
<dbReference type="Proteomes" id="UP000664779">
    <property type="component" value="Unassembled WGS sequence"/>
</dbReference>
<dbReference type="RefSeq" id="WP_206941210.1">
    <property type="nucleotide sequence ID" value="NZ_JAFLNF010000005.1"/>
</dbReference>
<evidence type="ECO:0000259" key="1">
    <source>
        <dbReference type="Pfam" id="PF09356"/>
    </source>
</evidence>
<proteinExistence type="predicted"/>
<protein>
    <submittedName>
        <fullName evidence="2">DUF2163 domain-containing protein</fullName>
    </submittedName>
</protein>
<dbReference type="InterPro" id="IPR018964">
    <property type="entry name" value="Phage_phiJL001_Gp84_C"/>
</dbReference>
<organism evidence="2 3">
    <name type="scientific">Roseibium limicola</name>
    <dbReference type="NCBI Taxonomy" id="2816037"/>
    <lineage>
        <taxon>Bacteria</taxon>
        <taxon>Pseudomonadati</taxon>
        <taxon>Pseudomonadota</taxon>
        <taxon>Alphaproteobacteria</taxon>
        <taxon>Hyphomicrobiales</taxon>
        <taxon>Stappiaceae</taxon>
        <taxon>Roseibium</taxon>
    </lineage>
</organism>
<dbReference type="NCBIfam" id="TIGR02218">
    <property type="entry name" value="phg_TIGR02218"/>
    <property type="match status" value="1"/>
</dbReference>
<reference evidence="2" key="1">
    <citation type="submission" date="2021-03" db="EMBL/GenBank/DDBJ databases">
        <title>Roseibium sp. CAU 1637 isolated from Incheon.</title>
        <authorList>
            <person name="Kim W."/>
        </authorList>
    </citation>
    <scope>NUCLEOTIDE SEQUENCE</scope>
    <source>
        <strain evidence="2">CAU 1637</strain>
    </source>
</reference>
<name>A0A939EPA9_9HYPH</name>
<sequence length="294" mass="31590">MKTVPVSMQAALDGRATTHARCWKVERRDGTLFGFTDHDRALTIDGLSYEAATGFTATSIESSLGLAVDNLDVEGALSSASITEDDIARGLWDDATIEVWLVDWTETVNRLLLRKGNIGEISRGPTAFMAELRGLAHRLGQTTGRQFDRTCSWELGDGKCKVALAGWISAGVVVAAFDFRSFTGSGLDGKDDGLFQRGLVTWTSGANTGLQMEVKRHSNSNGTVTLELVLPMADAIEVGDSFSVQAGCDKTWATCQARFGNSDNFGGFPHMPGNEFVIGYADKDDLNDGGSLFT</sequence>
<evidence type="ECO:0000313" key="2">
    <source>
        <dbReference type="EMBL" id="MBO0346048.1"/>
    </source>
</evidence>
<dbReference type="Pfam" id="PF09356">
    <property type="entry name" value="Phage_BR0599"/>
    <property type="match status" value="1"/>
</dbReference>